<dbReference type="PANTHER" id="PTHR24028:SF146">
    <property type="entry name" value="CADHERIN 96CB, ISOFORM D-RELATED"/>
    <property type="match status" value="1"/>
</dbReference>
<comment type="subcellular location">
    <subcellularLocation>
        <location evidence="1">Membrane</location>
        <topology evidence="1">Single-pass membrane protein</topology>
    </subcellularLocation>
</comment>
<keyword evidence="6" id="KW-0472">Membrane</keyword>
<dbReference type="PROSITE" id="PS50268">
    <property type="entry name" value="CADHERIN_2"/>
    <property type="match status" value="1"/>
</dbReference>
<dbReference type="PANTHER" id="PTHR24028">
    <property type="entry name" value="CADHERIN-87A"/>
    <property type="match status" value="1"/>
</dbReference>
<evidence type="ECO:0000256" key="8">
    <source>
        <dbReference type="PROSITE-ProRule" id="PRU00043"/>
    </source>
</evidence>
<dbReference type="Gene3D" id="2.60.40.60">
    <property type="entry name" value="Cadherins"/>
    <property type="match status" value="3"/>
</dbReference>
<feature type="chain" id="PRO_5035295978" description="Cadherin domain-containing protein" evidence="9">
    <location>
        <begin position="28"/>
        <end position="423"/>
    </location>
</feature>
<sequence length="423" mass="47665">MALCACRYSLLIFPELLILCTTLLVESEEITRLLNYTVSEDSPIPTILGNLVMDLNLTDWMLKQDSNSHSWKQNQSSTTTITTQLSIDRIANAGKHIATNGLLSPENAGLRLFPSNQWGNQYFTIRHSSLGVQQLIMYKRIDRDTVCSPQDASNVSSGGCICLTGQCTENHRTPYCEFILTVALYPMQMGMDLFLVRIMLQDINDNSPVFQTYSKEYNIVFKETDLPGAFQRLPIATDLDMCSNGQVHYDLQRLSIAETQTSLRELFDLRLADPSTLELILNGPLDREHTDHYRLYVLAYDTPMMGVKHTTTLAIIVEVEDANDCYPVFLPEHSTPAIKPACVPSGPTRDSALQTRLVSVSEDIPQDSILLIVKAMDADAGVNGNITYSLSRRVHPWTQKKIAVEVVQEQRLIVRLRFLCRRD</sequence>
<evidence type="ECO:0000256" key="3">
    <source>
        <dbReference type="ARBA" id="ARBA00022737"/>
    </source>
</evidence>
<name>A0A8J4WJU3_9TREM</name>
<keyword evidence="7" id="KW-0325">Glycoprotein</keyword>
<dbReference type="EMBL" id="LUCH01000877">
    <property type="protein sequence ID" value="KAF5404121.1"/>
    <property type="molecule type" value="Genomic_DNA"/>
</dbReference>
<evidence type="ECO:0000256" key="4">
    <source>
        <dbReference type="ARBA" id="ARBA00022837"/>
    </source>
</evidence>
<evidence type="ECO:0000256" key="5">
    <source>
        <dbReference type="ARBA" id="ARBA00022989"/>
    </source>
</evidence>
<dbReference type="GO" id="GO:0007156">
    <property type="term" value="P:homophilic cell adhesion via plasma membrane adhesion molecules"/>
    <property type="evidence" value="ECO:0007669"/>
    <property type="project" value="InterPro"/>
</dbReference>
<evidence type="ECO:0000256" key="9">
    <source>
        <dbReference type="SAM" id="SignalP"/>
    </source>
</evidence>
<keyword evidence="3" id="KW-0677">Repeat</keyword>
<feature type="signal peptide" evidence="9">
    <location>
        <begin position="1"/>
        <end position="27"/>
    </location>
</feature>
<evidence type="ECO:0000313" key="11">
    <source>
        <dbReference type="EMBL" id="KAF5404121.1"/>
    </source>
</evidence>
<dbReference type="InterPro" id="IPR015919">
    <property type="entry name" value="Cadherin-like_sf"/>
</dbReference>
<keyword evidence="2" id="KW-0812">Transmembrane</keyword>
<dbReference type="OrthoDB" id="6252479at2759"/>
<dbReference type="AlphaFoldDB" id="A0A8J4WJU3"/>
<comment type="caution">
    <text evidence="11">The sequence shown here is derived from an EMBL/GenBank/DDBJ whole genome shotgun (WGS) entry which is preliminary data.</text>
</comment>
<evidence type="ECO:0000256" key="6">
    <source>
        <dbReference type="ARBA" id="ARBA00023136"/>
    </source>
</evidence>
<keyword evidence="12" id="KW-1185">Reference proteome</keyword>
<dbReference type="InterPro" id="IPR050174">
    <property type="entry name" value="Protocadherin/Cadherin-CA"/>
</dbReference>
<dbReference type="SMART" id="SM00112">
    <property type="entry name" value="CA"/>
    <property type="match status" value="1"/>
</dbReference>
<reference evidence="11" key="1">
    <citation type="submission" date="2019-05" db="EMBL/GenBank/DDBJ databases">
        <title>Annotation for the trematode Paragonimus heterotremus.</title>
        <authorList>
            <person name="Choi Y.-J."/>
        </authorList>
    </citation>
    <scope>NUCLEOTIDE SEQUENCE</scope>
    <source>
        <strain evidence="11">LC</strain>
    </source>
</reference>
<dbReference type="PROSITE" id="PS00232">
    <property type="entry name" value="CADHERIN_1"/>
    <property type="match status" value="1"/>
</dbReference>
<dbReference type="InterPro" id="IPR020894">
    <property type="entry name" value="Cadherin_CS"/>
</dbReference>
<dbReference type="CDD" id="cd11304">
    <property type="entry name" value="Cadherin_repeat"/>
    <property type="match status" value="2"/>
</dbReference>
<organism evidence="11 12">
    <name type="scientific">Paragonimus heterotremus</name>
    <dbReference type="NCBI Taxonomy" id="100268"/>
    <lineage>
        <taxon>Eukaryota</taxon>
        <taxon>Metazoa</taxon>
        <taxon>Spiralia</taxon>
        <taxon>Lophotrochozoa</taxon>
        <taxon>Platyhelminthes</taxon>
        <taxon>Trematoda</taxon>
        <taxon>Digenea</taxon>
        <taxon>Plagiorchiida</taxon>
        <taxon>Troglotremata</taxon>
        <taxon>Troglotrematidae</taxon>
        <taxon>Paragonimus</taxon>
    </lineage>
</organism>
<gene>
    <name evidence="11" type="ORF">PHET_02507</name>
</gene>
<dbReference type="Proteomes" id="UP000748531">
    <property type="component" value="Unassembled WGS sequence"/>
</dbReference>
<evidence type="ECO:0000259" key="10">
    <source>
        <dbReference type="PROSITE" id="PS50268"/>
    </source>
</evidence>
<proteinExistence type="predicted"/>
<evidence type="ECO:0000256" key="2">
    <source>
        <dbReference type="ARBA" id="ARBA00022692"/>
    </source>
</evidence>
<keyword evidence="5" id="KW-1133">Transmembrane helix</keyword>
<evidence type="ECO:0000313" key="12">
    <source>
        <dbReference type="Proteomes" id="UP000748531"/>
    </source>
</evidence>
<protein>
    <recommendedName>
        <fullName evidence="10">Cadherin domain-containing protein</fullName>
    </recommendedName>
</protein>
<dbReference type="InterPro" id="IPR002126">
    <property type="entry name" value="Cadherin-like_dom"/>
</dbReference>
<accession>A0A8J4WJU3</accession>
<keyword evidence="4 8" id="KW-0106">Calcium</keyword>
<dbReference type="GO" id="GO:0005509">
    <property type="term" value="F:calcium ion binding"/>
    <property type="evidence" value="ECO:0007669"/>
    <property type="project" value="UniProtKB-UniRule"/>
</dbReference>
<evidence type="ECO:0000256" key="7">
    <source>
        <dbReference type="ARBA" id="ARBA00023180"/>
    </source>
</evidence>
<dbReference type="SUPFAM" id="SSF49313">
    <property type="entry name" value="Cadherin-like"/>
    <property type="match status" value="2"/>
</dbReference>
<keyword evidence="9" id="KW-0732">Signal</keyword>
<evidence type="ECO:0000256" key="1">
    <source>
        <dbReference type="ARBA" id="ARBA00004167"/>
    </source>
</evidence>
<feature type="domain" description="Cadherin" evidence="10">
    <location>
        <begin position="213"/>
        <end position="329"/>
    </location>
</feature>
<dbReference type="Pfam" id="PF00028">
    <property type="entry name" value="Cadherin"/>
    <property type="match status" value="1"/>
</dbReference>
<dbReference type="GO" id="GO:0005886">
    <property type="term" value="C:plasma membrane"/>
    <property type="evidence" value="ECO:0007669"/>
    <property type="project" value="InterPro"/>
</dbReference>